<dbReference type="InterPro" id="IPR001478">
    <property type="entry name" value="PDZ"/>
</dbReference>
<dbReference type="InterPro" id="IPR004172">
    <property type="entry name" value="L27_dom"/>
</dbReference>
<reference evidence="10" key="1">
    <citation type="journal article" date="2023" name="Mol. Biol. Evol.">
        <title>Third-Generation Sequencing Reveals the Adaptive Role of the Epigenome in Three Deep-Sea Polychaetes.</title>
        <authorList>
            <person name="Perez M."/>
            <person name="Aroh O."/>
            <person name="Sun Y."/>
            <person name="Lan Y."/>
            <person name="Juniper S.K."/>
            <person name="Young C.R."/>
            <person name="Angers B."/>
            <person name="Qian P.Y."/>
        </authorList>
    </citation>
    <scope>NUCLEOTIDE SEQUENCE</scope>
    <source>
        <strain evidence="10">P08H-3</strain>
    </source>
</reference>
<evidence type="ECO:0000256" key="3">
    <source>
        <dbReference type="PROSITE-ProRule" id="PRU00192"/>
    </source>
</evidence>
<dbReference type="SMART" id="SM00228">
    <property type="entry name" value="PDZ"/>
    <property type="match status" value="1"/>
</dbReference>
<dbReference type="Gene3D" id="1.10.287.650">
    <property type="entry name" value="L27 domain"/>
    <property type="match status" value="1"/>
</dbReference>
<dbReference type="SMART" id="SM00569">
    <property type="entry name" value="L27"/>
    <property type="match status" value="1"/>
</dbReference>
<dbReference type="InterPro" id="IPR050716">
    <property type="entry name" value="MAGUK"/>
</dbReference>
<dbReference type="SMART" id="SM00326">
    <property type="entry name" value="SH3"/>
    <property type="match status" value="1"/>
</dbReference>
<organism evidence="10 11">
    <name type="scientific">Paralvinella palmiformis</name>
    <dbReference type="NCBI Taxonomy" id="53620"/>
    <lineage>
        <taxon>Eukaryota</taxon>
        <taxon>Metazoa</taxon>
        <taxon>Spiralia</taxon>
        <taxon>Lophotrochozoa</taxon>
        <taxon>Annelida</taxon>
        <taxon>Polychaeta</taxon>
        <taxon>Sedentaria</taxon>
        <taxon>Canalipalpata</taxon>
        <taxon>Terebellida</taxon>
        <taxon>Terebelliformia</taxon>
        <taxon>Alvinellidae</taxon>
        <taxon>Paralvinella</taxon>
    </lineage>
</organism>
<keyword evidence="4" id="KW-0175">Coiled coil</keyword>
<evidence type="ECO:0000313" key="10">
    <source>
        <dbReference type="EMBL" id="KAK2151349.1"/>
    </source>
</evidence>
<sequence length="593" mass="66539">MMARYPGATRTGRRARLVHSRSGTNAKPPAEFTKVPGLLCCVMPMVSPQGPTGGVSDPGLQKLLSSLDQLETKADGAKSDLLFLKELLQSAEFQNLLELHDKVTTPRGQRSATYLRERHGSRSGEEMLAGMTPSTEVEELGNILKNVHLKIALRDFQPVLPEVPYAVDEDEESVKIVRLVKGADEPLGATIHMDEESGKIKIARVMLGGAADRSGLIQSGDEVHEVNTIKVAGKSPTEVVQILSNSTGPITLKLVPGDVDSALYREGKIRVRALFDYNPVEDRYIPCKEAGLAFIRGDILHIVHQDDANWWQARKEGDTNMRAGLIPAKQLQERKEMLRTTVHGEPMKGCSKGNKFSPKLNKKSKKMKKLAFHINQNEDQNSEEILTYEEVEQYLPRGSSSRTIVLIGPSGVGCSTLQNEIIATDPDKYRKPAIYTNCPKRSCETDGEEYIHLNKQEMEKSLQNKQYYEHWEYKGHLYGQSVDTLKSIIRDNHIPVVTCSQPQGIKFLRSAEIKPYFVFIKPPTLTQLKATRTNSKDEDLEEMVQMSDLIYINYGYYFDSTLINNDLQTATTQIVDLSKQLQHDVQWVPSTWT</sequence>
<protein>
    <recommendedName>
        <fullName evidence="12">MAGUK p55 subfamily member 7</fullName>
    </recommendedName>
</protein>
<feature type="domain" description="SH3" evidence="6">
    <location>
        <begin position="266"/>
        <end position="336"/>
    </location>
</feature>
<evidence type="ECO:0000313" key="11">
    <source>
        <dbReference type="Proteomes" id="UP001208570"/>
    </source>
</evidence>
<dbReference type="SUPFAM" id="SSF50156">
    <property type="entry name" value="PDZ domain-like"/>
    <property type="match status" value="1"/>
</dbReference>
<dbReference type="Gene3D" id="3.40.50.300">
    <property type="entry name" value="P-loop containing nucleotide triphosphate hydrolases"/>
    <property type="match status" value="1"/>
</dbReference>
<dbReference type="PANTHER" id="PTHR23122">
    <property type="entry name" value="MEMBRANE-ASSOCIATED GUANYLATE KINASE MAGUK"/>
    <property type="match status" value="1"/>
</dbReference>
<evidence type="ECO:0000259" key="8">
    <source>
        <dbReference type="PROSITE" id="PS50106"/>
    </source>
</evidence>
<dbReference type="InterPro" id="IPR014775">
    <property type="entry name" value="L27_C"/>
</dbReference>
<evidence type="ECO:0000256" key="1">
    <source>
        <dbReference type="ARBA" id="ARBA00007014"/>
    </source>
</evidence>
<feature type="domain" description="Guanylate kinase-like" evidence="7">
    <location>
        <begin position="401"/>
        <end position="579"/>
    </location>
</feature>
<dbReference type="PROSITE" id="PS50052">
    <property type="entry name" value="GUANYLATE_KINASE_2"/>
    <property type="match status" value="1"/>
</dbReference>
<dbReference type="CDD" id="cd06799">
    <property type="entry name" value="PDZ_MPP3-MPP4-MPP7-like"/>
    <property type="match status" value="1"/>
</dbReference>
<dbReference type="SMART" id="SM00072">
    <property type="entry name" value="GuKc"/>
    <property type="match status" value="1"/>
</dbReference>
<dbReference type="Pfam" id="PF07653">
    <property type="entry name" value="SH3_2"/>
    <property type="match status" value="1"/>
</dbReference>
<evidence type="ECO:0000259" key="9">
    <source>
        <dbReference type="PROSITE" id="PS51022"/>
    </source>
</evidence>
<evidence type="ECO:0000259" key="6">
    <source>
        <dbReference type="PROSITE" id="PS50002"/>
    </source>
</evidence>
<evidence type="ECO:0000256" key="2">
    <source>
        <dbReference type="ARBA" id="ARBA00022443"/>
    </source>
</evidence>
<gene>
    <name evidence="10" type="ORF">LSH36_366g01001</name>
</gene>
<name>A0AAD9JEC3_9ANNE</name>
<accession>A0AAD9JEC3</accession>
<evidence type="ECO:0008006" key="12">
    <source>
        <dbReference type="Google" id="ProtNLM"/>
    </source>
</evidence>
<dbReference type="Gene3D" id="2.30.42.10">
    <property type="match status" value="1"/>
</dbReference>
<dbReference type="SUPFAM" id="SSF52540">
    <property type="entry name" value="P-loop containing nucleoside triphosphate hydrolases"/>
    <property type="match status" value="1"/>
</dbReference>
<feature type="domain" description="PDZ" evidence="8">
    <location>
        <begin position="176"/>
        <end position="258"/>
    </location>
</feature>
<dbReference type="Pfam" id="PF00625">
    <property type="entry name" value="Guanylate_kin"/>
    <property type="match status" value="1"/>
</dbReference>
<evidence type="ECO:0000256" key="4">
    <source>
        <dbReference type="SAM" id="Coils"/>
    </source>
</evidence>
<dbReference type="InterPro" id="IPR001452">
    <property type="entry name" value="SH3_domain"/>
</dbReference>
<dbReference type="Gene3D" id="2.30.30.40">
    <property type="entry name" value="SH3 Domains"/>
    <property type="match status" value="1"/>
</dbReference>
<feature type="coiled-coil region" evidence="4">
    <location>
        <begin position="60"/>
        <end position="87"/>
    </location>
</feature>
<dbReference type="InterPro" id="IPR008144">
    <property type="entry name" value="Guanylate_kin-like_dom"/>
</dbReference>
<proteinExistence type="inferred from homology"/>
<comment type="caution">
    <text evidence="10">The sequence shown here is derived from an EMBL/GenBank/DDBJ whole genome shotgun (WGS) entry which is preliminary data.</text>
</comment>
<dbReference type="InterPro" id="IPR036028">
    <property type="entry name" value="SH3-like_dom_sf"/>
</dbReference>
<dbReference type="AlphaFoldDB" id="A0AAD9JEC3"/>
<dbReference type="PROSITE" id="PS50106">
    <property type="entry name" value="PDZ"/>
    <property type="match status" value="1"/>
</dbReference>
<feature type="region of interest" description="Disordered" evidence="5">
    <location>
        <begin position="1"/>
        <end position="30"/>
    </location>
</feature>
<dbReference type="PROSITE" id="PS51022">
    <property type="entry name" value="L27"/>
    <property type="match status" value="1"/>
</dbReference>
<dbReference type="SUPFAM" id="SSF50044">
    <property type="entry name" value="SH3-domain"/>
    <property type="match status" value="1"/>
</dbReference>
<dbReference type="Proteomes" id="UP001208570">
    <property type="component" value="Unassembled WGS sequence"/>
</dbReference>
<keyword evidence="11" id="KW-1185">Reference proteome</keyword>
<dbReference type="InterPro" id="IPR036034">
    <property type="entry name" value="PDZ_sf"/>
</dbReference>
<dbReference type="CDD" id="cd11862">
    <property type="entry name" value="SH3_MPP"/>
    <property type="match status" value="1"/>
</dbReference>
<feature type="domain" description="L27" evidence="9">
    <location>
        <begin position="56"/>
        <end position="111"/>
    </location>
</feature>
<evidence type="ECO:0000256" key="5">
    <source>
        <dbReference type="SAM" id="MobiDB-lite"/>
    </source>
</evidence>
<dbReference type="InterPro" id="IPR008145">
    <property type="entry name" value="GK/Ca_channel_bsu"/>
</dbReference>
<dbReference type="EMBL" id="JAODUP010000366">
    <property type="protein sequence ID" value="KAK2151349.1"/>
    <property type="molecule type" value="Genomic_DNA"/>
</dbReference>
<dbReference type="PROSITE" id="PS50002">
    <property type="entry name" value="SH3"/>
    <property type="match status" value="1"/>
</dbReference>
<dbReference type="Pfam" id="PF00595">
    <property type="entry name" value="PDZ"/>
    <property type="match status" value="1"/>
</dbReference>
<keyword evidence="2 3" id="KW-0728">SH3 domain</keyword>
<dbReference type="InterPro" id="IPR027417">
    <property type="entry name" value="P-loop_NTPase"/>
</dbReference>
<comment type="similarity">
    <text evidence="1">Belongs to the MAGUK family.</text>
</comment>
<evidence type="ECO:0000259" key="7">
    <source>
        <dbReference type="PROSITE" id="PS50052"/>
    </source>
</evidence>
<dbReference type="Pfam" id="PF02828">
    <property type="entry name" value="L27"/>
    <property type="match status" value="1"/>
</dbReference>